<dbReference type="AlphaFoldDB" id="A0A9N9HQB6"/>
<dbReference type="OrthoDB" id="19311at2759"/>
<dbReference type="EMBL" id="CAJVPQ010007774">
    <property type="protein sequence ID" value="CAG8700330.1"/>
    <property type="molecule type" value="Genomic_DNA"/>
</dbReference>
<feature type="non-terminal residue" evidence="1">
    <location>
        <position position="66"/>
    </location>
</feature>
<organism evidence="1 2">
    <name type="scientific">Funneliformis caledonium</name>
    <dbReference type="NCBI Taxonomy" id="1117310"/>
    <lineage>
        <taxon>Eukaryota</taxon>
        <taxon>Fungi</taxon>
        <taxon>Fungi incertae sedis</taxon>
        <taxon>Mucoromycota</taxon>
        <taxon>Glomeromycotina</taxon>
        <taxon>Glomeromycetes</taxon>
        <taxon>Glomerales</taxon>
        <taxon>Glomeraceae</taxon>
        <taxon>Funneliformis</taxon>
    </lineage>
</organism>
<name>A0A9N9HQB6_9GLOM</name>
<reference evidence="1" key="1">
    <citation type="submission" date="2021-06" db="EMBL/GenBank/DDBJ databases">
        <authorList>
            <person name="Kallberg Y."/>
            <person name="Tangrot J."/>
            <person name="Rosling A."/>
        </authorList>
    </citation>
    <scope>NUCLEOTIDE SEQUENCE</scope>
    <source>
        <strain evidence="1">UK204</strain>
    </source>
</reference>
<accession>A0A9N9HQB6</accession>
<sequence>MLPADNSFYKYIIRNAIHILDVWILSKEEERPAYLCKFLQNLPLLISQNDTSITQASIPLSASSFT</sequence>
<proteinExistence type="predicted"/>
<comment type="caution">
    <text evidence="1">The sequence shown here is derived from an EMBL/GenBank/DDBJ whole genome shotgun (WGS) entry which is preliminary data.</text>
</comment>
<keyword evidence="2" id="KW-1185">Reference proteome</keyword>
<protein>
    <submittedName>
        <fullName evidence="1">13281_t:CDS:1</fullName>
    </submittedName>
</protein>
<dbReference type="Proteomes" id="UP000789570">
    <property type="component" value="Unassembled WGS sequence"/>
</dbReference>
<evidence type="ECO:0000313" key="1">
    <source>
        <dbReference type="EMBL" id="CAG8700330.1"/>
    </source>
</evidence>
<evidence type="ECO:0000313" key="2">
    <source>
        <dbReference type="Proteomes" id="UP000789570"/>
    </source>
</evidence>
<gene>
    <name evidence="1" type="ORF">FCALED_LOCUS13443</name>
</gene>